<dbReference type="AlphaFoldDB" id="A0A238FE94"/>
<sequence length="266" mass="30046">MPASAGASRIRRHLGTWNVASDLRERRPTVSIPKAQAAAASSTISNSEWEPQPYSQPIVPKHDFELVRLPLENQPRYMSDHSGSSSSQSWSADARRRESDPLCGRVTNTQELSASAASDVLPVEPTPFIFELSHIHELTEHSEYIRWSRDGKSILLASHHPNLLRVLSQYFNFTTISSLIRQLNIYSFKRLTTTPLLEVLELNQVKHALRIRLLCSLGDFKPSSKQRSRKSRRRHSAGDEPATSTRQPVLSRDYVSMGYFGELVAQ</sequence>
<dbReference type="InterPro" id="IPR036388">
    <property type="entry name" value="WH-like_DNA-bd_sf"/>
</dbReference>
<proteinExistence type="inferred from homology"/>
<evidence type="ECO:0000256" key="5">
    <source>
        <dbReference type="SAM" id="MobiDB-lite"/>
    </source>
</evidence>
<dbReference type="STRING" id="269621.A0A238FE94"/>
<name>A0A238FE94_9BASI</name>
<dbReference type="GO" id="GO:0003700">
    <property type="term" value="F:DNA-binding transcription factor activity"/>
    <property type="evidence" value="ECO:0007669"/>
    <property type="project" value="InterPro"/>
</dbReference>
<evidence type="ECO:0000256" key="1">
    <source>
        <dbReference type="ARBA" id="ARBA00004123"/>
    </source>
</evidence>
<protein>
    <submittedName>
        <fullName evidence="7">BQ2448_4844 protein</fullName>
    </submittedName>
</protein>
<dbReference type="Pfam" id="PF00447">
    <property type="entry name" value="HSF_DNA-bind"/>
    <property type="match status" value="1"/>
</dbReference>
<evidence type="ECO:0000256" key="3">
    <source>
        <dbReference type="ARBA" id="ARBA00023242"/>
    </source>
</evidence>
<feature type="compositionally biased region" description="Polar residues" evidence="5">
    <location>
        <begin position="39"/>
        <end position="55"/>
    </location>
</feature>
<dbReference type="Proteomes" id="UP000198372">
    <property type="component" value="Unassembled WGS sequence"/>
</dbReference>
<dbReference type="SMART" id="SM00415">
    <property type="entry name" value="HSF"/>
    <property type="match status" value="1"/>
</dbReference>
<organism evidence="7 8">
    <name type="scientific">Microbotryum intermedium</name>
    <dbReference type="NCBI Taxonomy" id="269621"/>
    <lineage>
        <taxon>Eukaryota</taxon>
        <taxon>Fungi</taxon>
        <taxon>Dikarya</taxon>
        <taxon>Basidiomycota</taxon>
        <taxon>Pucciniomycotina</taxon>
        <taxon>Microbotryomycetes</taxon>
        <taxon>Microbotryales</taxon>
        <taxon>Microbotryaceae</taxon>
        <taxon>Microbotryum</taxon>
    </lineage>
</organism>
<dbReference type="InterPro" id="IPR000232">
    <property type="entry name" value="HSF_DNA-bd"/>
</dbReference>
<keyword evidence="8" id="KW-1185">Reference proteome</keyword>
<comment type="similarity">
    <text evidence="4">Belongs to the HSF family.</text>
</comment>
<keyword evidence="3" id="KW-0539">Nucleus</keyword>
<feature type="compositionally biased region" description="Low complexity" evidence="5">
    <location>
        <begin position="80"/>
        <end position="91"/>
    </location>
</feature>
<dbReference type="SUPFAM" id="SSF46785">
    <property type="entry name" value="Winged helix' DNA-binding domain"/>
    <property type="match status" value="1"/>
</dbReference>
<dbReference type="Gene3D" id="1.10.10.10">
    <property type="entry name" value="Winged helix-like DNA-binding domain superfamily/Winged helix DNA-binding domain"/>
    <property type="match status" value="1"/>
</dbReference>
<dbReference type="GO" id="GO:0005634">
    <property type="term" value="C:nucleus"/>
    <property type="evidence" value="ECO:0007669"/>
    <property type="project" value="UniProtKB-SubCell"/>
</dbReference>
<feature type="compositionally biased region" description="Basic residues" evidence="5">
    <location>
        <begin position="224"/>
        <end position="235"/>
    </location>
</feature>
<dbReference type="OrthoDB" id="2527315at2759"/>
<evidence type="ECO:0000256" key="2">
    <source>
        <dbReference type="ARBA" id="ARBA00023125"/>
    </source>
</evidence>
<gene>
    <name evidence="7" type="ORF">BQ2448_4844</name>
</gene>
<dbReference type="EMBL" id="FMSP01000008">
    <property type="protein sequence ID" value="SCV72150.1"/>
    <property type="molecule type" value="Genomic_DNA"/>
</dbReference>
<feature type="domain" description="HSF-type DNA-binding" evidence="6">
    <location>
        <begin position="124"/>
        <end position="234"/>
    </location>
</feature>
<evidence type="ECO:0000313" key="7">
    <source>
        <dbReference type="EMBL" id="SCV72150.1"/>
    </source>
</evidence>
<feature type="region of interest" description="Disordered" evidence="5">
    <location>
        <begin position="25"/>
        <end position="55"/>
    </location>
</feature>
<feature type="region of interest" description="Disordered" evidence="5">
    <location>
        <begin position="75"/>
        <end position="100"/>
    </location>
</feature>
<evidence type="ECO:0000256" key="4">
    <source>
        <dbReference type="RuleBase" id="RU004020"/>
    </source>
</evidence>
<accession>A0A238FE94</accession>
<keyword evidence="2" id="KW-0238">DNA-binding</keyword>
<feature type="region of interest" description="Disordered" evidence="5">
    <location>
        <begin position="222"/>
        <end position="247"/>
    </location>
</feature>
<comment type="subcellular location">
    <subcellularLocation>
        <location evidence="1">Nucleus</location>
    </subcellularLocation>
</comment>
<evidence type="ECO:0000259" key="6">
    <source>
        <dbReference type="SMART" id="SM00415"/>
    </source>
</evidence>
<reference evidence="8" key="1">
    <citation type="submission" date="2016-09" db="EMBL/GenBank/DDBJ databases">
        <authorList>
            <person name="Jeantristanb JTB J.-T."/>
            <person name="Ricardo R."/>
        </authorList>
    </citation>
    <scope>NUCLEOTIDE SEQUENCE [LARGE SCALE GENOMIC DNA]</scope>
</reference>
<dbReference type="GO" id="GO:0043565">
    <property type="term" value="F:sequence-specific DNA binding"/>
    <property type="evidence" value="ECO:0007669"/>
    <property type="project" value="InterPro"/>
</dbReference>
<evidence type="ECO:0000313" key="8">
    <source>
        <dbReference type="Proteomes" id="UP000198372"/>
    </source>
</evidence>
<dbReference type="InterPro" id="IPR036390">
    <property type="entry name" value="WH_DNA-bd_sf"/>
</dbReference>